<name>A0A915J9A6_ROMCU</name>
<keyword evidence="1" id="KW-1185">Reference proteome</keyword>
<dbReference type="WBParaSite" id="nRc.2.0.1.t23063-RA">
    <property type="protein sequence ID" value="nRc.2.0.1.t23063-RA"/>
    <property type="gene ID" value="nRc.2.0.1.g23063"/>
</dbReference>
<dbReference type="Proteomes" id="UP000887565">
    <property type="component" value="Unplaced"/>
</dbReference>
<protein>
    <submittedName>
        <fullName evidence="2">Uncharacterized protein</fullName>
    </submittedName>
</protein>
<reference evidence="2" key="1">
    <citation type="submission" date="2022-11" db="UniProtKB">
        <authorList>
            <consortium name="WormBaseParasite"/>
        </authorList>
    </citation>
    <scope>IDENTIFICATION</scope>
</reference>
<organism evidence="1 2">
    <name type="scientific">Romanomermis culicivorax</name>
    <name type="common">Nematode worm</name>
    <dbReference type="NCBI Taxonomy" id="13658"/>
    <lineage>
        <taxon>Eukaryota</taxon>
        <taxon>Metazoa</taxon>
        <taxon>Ecdysozoa</taxon>
        <taxon>Nematoda</taxon>
        <taxon>Enoplea</taxon>
        <taxon>Dorylaimia</taxon>
        <taxon>Mermithida</taxon>
        <taxon>Mermithoidea</taxon>
        <taxon>Mermithidae</taxon>
        <taxon>Romanomermis</taxon>
    </lineage>
</organism>
<sequence length="98" mass="11381">MVQIVVRVPMDHREAQAFLDSKAIVDESFVYYFIVILAIVWDQMMKIEVIILDDFNLELLFRDICCRDSVASVLEYNNLKIFPALHAGIKNKLHVLLV</sequence>
<dbReference type="AlphaFoldDB" id="A0A915J9A6"/>
<proteinExistence type="predicted"/>
<accession>A0A915J9A6</accession>
<evidence type="ECO:0000313" key="2">
    <source>
        <dbReference type="WBParaSite" id="nRc.2.0.1.t23063-RA"/>
    </source>
</evidence>
<evidence type="ECO:0000313" key="1">
    <source>
        <dbReference type="Proteomes" id="UP000887565"/>
    </source>
</evidence>